<comment type="caution">
    <text evidence="7">The sequence shown here is derived from an EMBL/GenBank/DDBJ whole genome shotgun (WGS) entry which is preliminary data.</text>
</comment>
<dbReference type="SUPFAM" id="SSF50249">
    <property type="entry name" value="Nucleic acid-binding proteins"/>
    <property type="match status" value="3"/>
</dbReference>
<dbReference type="InterPro" id="IPR012340">
    <property type="entry name" value="NA-bd_OB-fold"/>
</dbReference>
<dbReference type="Gene3D" id="2.40.50.140">
    <property type="entry name" value="Nucleic acid-binding proteins"/>
    <property type="match status" value="3"/>
</dbReference>
<feature type="domain" description="S1 motif" evidence="6">
    <location>
        <begin position="168"/>
        <end position="238"/>
    </location>
</feature>
<dbReference type="PROSITE" id="PS50126">
    <property type="entry name" value="S1"/>
    <property type="match status" value="4"/>
</dbReference>
<dbReference type="CDD" id="cd05688">
    <property type="entry name" value="S1_RPS1_repeat_ec3"/>
    <property type="match status" value="1"/>
</dbReference>
<keyword evidence="3" id="KW-0694">RNA-binding</keyword>
<feature type="non-terminal residue" evidence="7">
    <location>
        <position position="1"/>
    </location>
</feature>
<feature type="domain" description="S1 motif" evidence="6">
    <location>
        <begin position="81"/>
        <end position="151"/>
    </location>
</feature>
<keyword evidence="5" id="KW-0687">Ribonucleoprotein</keyword>
<feature type="domain" description="S1 motif" evidence="6">
    <location>
        <begin position="1"/>
        <end position="64"/>
    </location>
</feature>
<comment type="similarity">
    <text evidence="1">Belongs to the bacterial ribosomal protein bS1 family.</text>
</comment>
<organism evidence="7">
    <name type="scientific">marine sediment metagenome</name>
    <dbReference type="NCBI Taxonomy" id="412755"/>
    <lineage>
        <taxon>unclassified sequences</taxon>
        <taxon>metagenomes</taxon>
        <taxon>ecological metagenomes</taxon>
    </lineage>
</organism>
<evidence type="ECO:0000256" key="1">
    <source>
        <dbReference type="ARBA" id="ARBA00006767"/>
    </source>
</evidence>
<dbReference type="GO" id="GO:0022627">
    <property type="term" value="C:cytosolic small ribosomal subunit"/>
    <property type="evidence" value="ECO:0007669"/>
    <property type="project" value="TreeGrafter"/>
</dbReference>
<proteinExistence type="inferred from homology"/>
<feature type="domain" description="S1 motif" evidence="6">
    <location>
        <begin position="255"/>
        <end position="289"/>
    </location>
</feature>
<dbReference type="GO" id="GO:0006412">
    <property type="term" value="P:translation"/>
    <property type="evidence" value="ECO:0007669"/>
    <property type="project" value="TreeGrafter"/>
</dbReference>
<dbReference type="FunFam" id="2.40.50.140:FF:000011">
    <property type="entry name" value="30S ribosomal protein S1"/>
    <property type="match status" value="2"/>
</dbReference>
<dbReference type="AlphaFoldDB" id="X0TYU5"/>
<evidence type="ECO:0000256" key="5">
    <source>
        <dbReference type="ARBA" id="ARBA00023274"/>
    </source>
</evidence>
<dbReference type="PANTHER" id="PTHR10724:SF7">
    <property type="entry name" value="SMALL RIBOSOMAL SUBUNIT PROTEIN BS1C"/>
    <property type="match status" value="1"/>
</dbReference>
<dbReference type="EMBL" id="BARS01010957">
    <property type="protein sequence ID" value="GAF98753.1"/>
    <property type="molecule type" value="Genomic_DNA"/>
</dbReference>
<dbReference type="PRINTS" id="PR00681">
    <property type="entry name" value="RIBOSOMALS1"/>
</dbReference>
<dbReference type="InterPro" id="IPR035104">
    <property type="entry name" value="Ribosomal_protein_S1-like"/>
</dbReference>
<name>X0TYU5_9ZZZZ</name>
<accession>X0TYU5</accession>
<dbReference type="InterPro" id="IPR050437">
    <property type="entry name" value="Ribos_protein_bS1-like"/>
</dbReference>
<keyword evidence="2" id="KW-0677">Repeat</keyword>
<dbReference type="GO" id="GO:0003729">
    <property type="term" value="F:mRNA binding"/>
    <property type="evidence" value="ECO:0007669"/>
    <property type="project" value="TreeGrafter"/>
</dbReference>
<dbReference type="PANTHER" id="PTHR10724">
    <property type="entry name" value="30S RIBOSOMAL PROTEIN S1"/>
    <property type="match status" value="1"/>
</dbReference>
<reference evidence="7" key="1">
    <citation type="journal article" date="2014" name="Front. Microbiol.">
        <title>High frequency of phylogenetically diverse reductive dehalogenase-homologous genes in deep subseafloor sedimentary metagenomes.</title>
        <authorList>
            <person name="Kawai M."/>
            <person name="Futagami T."/>
            <person name="Toyoda A."/>
            <person name="Takaki Y."/>
            <person name="Nishi S."/>
            <person name="Hori S."/>
            <person name="Arai W."/>
            <person name="Tsubouchi T."/>
            <person name="Morono Y."/>
            <person name="Uchiyama I."/>
            <person name="Ito T."/>
            <person name="Fujiyama A."/>
            <person name="Inagaki F."/>
            <person name="Takami H."/>
        </authorList>
    </citation>
    <scope>NUCLEOTIDE SEQUENCE</scope>
    <source>
        <strain evidence="7">Expedition CK06-06</strain>
    </source>
</reference>
<keyword evidence="4" id="KW-0689">Ribosomal protein</keyword>
<protein>
    <recommendedName>
        <fullName evidence="6">S1 motif domain-containing protein</fullName>
    </recommendedName>
</protein>
<feature type="non-terminal residue" evidence="7">
    <location>
        <position position="289"/>
    </location>
</feature>
<evidence type="ECO:0000256" key="4">
    <source>
        <dbReference type="ARBA" id="ARBA00022980"/>
    </source>
</evidence>
<evidence type="ECO:0000259" key="6">
    <source>
        <dbReference type="PROSITE" id="PS50126"/>
    </source>
</evidence>
<dbReference type="InterPro" id="IPR003029">
    <property type="entry name" value="S1_domain"/>
</dbReference>
<evidence type="ECO:0000256" key="3">
    <source>
        <dbReference type="ARBA" id="ARBA00022884"/>
    </source>
</evidence>
<evidence type="ECO:0000313" key="7">
    <source>
        <dbReference type="EMBL" id="GAF98753.1"/>
    </source>
</evidence>
<gene>
    <name evidence="7" type="ORF">S01H1_20119</name>
</gene>
<dbReference type="GO" id="GO:0003735">
    <property type="term" value="F:structural constituent of ribosome"/>
    <property type="evidence" value="ECO:0007669"/>
    <property type="project" value="TreeGrafter"/>
</dbReference>
<evidence type="ECO:0000256" key="2">
    <source>
        <dbReference type="ARBA" id="ARBA00022737"/>
    </source>
</evidence>
<dbReference type="Pfam" id="PF00575">
    <property type="entry name" value="S1"/>
    <property type="match status" value="3"/>
</dbReference>
<sequence length="289" mass="32546">GRVKNVTDFGVFVDLGGLDGLLHITDLSWGRVTHPSEIVEMDELITVKVIDFDTEKQRVSLGLKQLQPHPWESVEAKYPVGSVVEGRVVSMTNYGAFVEIEKGVEGLIHVSEMSWIKHVRHPSEIFSLDQTVEAKILNVNVSERKISLGVKQLQPDPWDQIEDKYKVGAIQKGLVRNLTQFGAFVELEEGIDGLIHITDLSWTRNVRHPREILSKGDEVDVRVLDVSRENRRIALGLKQVAEDPWDQIEAYFTSGKQVKGDVIRVLDKGVILQMEMDIEGIIPQGRIQA</sequence>
<dbReference type="SMART" id="SM00316">
    <property type="entry name" value="S1"/>
    <property type="match status" value="3"/>
</dbReference>